<evidence type="ECO:0000256" key="6">
    <source>
        <dbReference type="ARBA" id="ARBA00023242"/>
    </source>
</evidence>
<dbReference type="GO" id="GO:0005737">
    <property type="term" value="C:cytoplasm"/>
    <property type="evidence" value="ECO:0007669"/>
    <property type="project" value="UniProtKB-SubCell"/>
</dbReference>
<feature type="repeat" description="WD" evidence="8">
    <location>
        <begin position="265"/>
        <end position="299"/>
    </location>
</feature>
<keyword evidence="4 8" id="KW-0853">WD repeat</keyword>
<evidence type="ECO:0000256" key="2">
    <source>
        <dbReference type="ARBA" id="ARBA00004496"/>
    </source>
</evidence>
<keyword evidence="3" id="KW-0963">Cytoplasm</keyword>
<gene>
    <name evidence="9" type="ORF">CLODIP_2_CD14295</name>
</gene>
<comment type="caution">
    <text evidence="9">The sequence shown here is derived from an EMBL/GenBank/DDBJ whole genome shotgun (WGS) entry which is preliminary data.</text>
</comment>
<evidence type="ECO:0000256" key="1">
    <source>
        <dbReference type="ARBA" id="ARBA00004123"/>
    </source>
</evidence>
<sequence>MQEPPVLPPAIRTKLHSLFSEIEKEFELLYLENLQLQGRASGSWDAGSIQVSEKASAVGDATELDGLRQKKQKVSQQSSLQRVKAATKLKAQTSKIVSSFKGALITTSFVKEFPGHRDGVWDVSCPRSGQPFIGTASADHTASIWSTASGACILKYTGHSGSVNSIRFHPSRDLVLTASGDTTAHIWQADMGIKPLVEPDPDDQECVDDKTESPALRTPRFELKGHTNAVIAADWLSAGDQVITGSWDRTANLYDANTGDCLQSFTGHDQELTHIHTHPSQPLVVTSSKDCTFRLWDFRETIHSVSVFQGHTESVSCAVFTNEDKVVSGSDDRTARIWDLRNMRSPLMTIRNDSSVNRVAISSSGTIAIPSDNRQVRFFDLEGQRLGRLSRSGRQGHRRMVCSVAWAEEPQQINFYTAGFDRLVLGWSVQPCKDLVSR</sequence>
<dbReference type="Pfam" id="PF00400">
    <property type="entry name" value="WD40"/>
    <property type="match status" value="5"/>
</dbReference>
<name>A0A8S1C0J1_9INSE</name>
<accession>A0A8S1C0J1</accession>
<dbReference type="EMBL" id="CADEPI010000009">
    <property type="protein sequence ID" value="CAB3362763.1"/>
    <property type="molecule type" value="Genomic_DNA"/>
</dbReference>
<dbReference type="PROSITE" id="PS00678">
    <property type="entry name" value="WD_REPEATS_1"/>
    <property type="match status" value="1"/>
</dbReference>
<dbReference type="InterPro" id="IPR036322">
    <property type="entry name" value="WD40_repeat_dom_sf"/>
</dbReference>
<evidence type="ECO:0000256" key="7">
    <source>
        <dbReference type="ARBA" id="ARBA00040954"/>
    </source>
</evidence>
<dbReference type="InterPro" id="IPR001680">
    <property type="entry name" value="WD40_rpt"/>
</dbReference>
<dbReference type="Proteomes" id="UP000494165">
    <property type="component" value="Unassembled WGS sequence"/>
</dbReference>
<dbReference type="InterPro" id="IPR019775">
    <property type="entry name" value="WD40_repeat_CS"/>
</dbReference>
<dbReference type="OrthoDB" id="9984207at2759"/>
<feature type="repeat" description="WD" evidence="8">
    <location>
        <begin position="156"/>
        <end position="188"/>
    </location>
</feature>
<evidence type="ECO:0000256" key="3">
    <source>
        <dbReference type="ARBA" id="ARBA00022490"/>
    </source>
</evidence>
<dbReference type="GO" id="GO:0005634">
    <property type="term" value="C:nucleus"/>
    <property type="evidence" value="ECO:0007669"/>
    <property type="project" value="UniProtKB-SubCell"/>
</dbReference>
<dbReference type="AlphaFoldDB" id="A0A8S1C0J1"/>
<protein>
    <recommendedName>
        <fullName evidence="7">WD repeat-containing protein 37</fullName>
    </recommendedName>
</protein>
<evidence type="ECO:0000313" key="9">
    <source>
        <dbReference type="EMBL" id="CAB3362763.1"/>
    </source>
</evidence>
<dbReference type="InterPro" id="IPR020472">
    <property type="entry name" value="WD40_PAC1"/>
</dbReference>
<dbReference type="Gene3D" id="2.130.10.10">
    <property type="entry name" value="YVTN repeat-like/Quinoprotein amine dehydrogenase"/>
    <property type="match status" value="3"/>
</dbReference>
<dbReference type="CDD" id="cd00200">
    <property type="entry name" value="WD40"/>
    <property type="match status" value="1"/>
</dbReference>
<dbReference type="PANTHER" id="PTHR19855">
    <property type="entry name" value="WD40 REPEAT PROTEIN 12, 37"/>
    <property type="match status" value="1"/>
</dbReference>
<dbReference type="PANTHER" id="PTHR19855:SF12">
    <property type="entry name" value="WD REPEAT-CONTAINING PROTEIN 37"/>
    <property type="match status" value="1"/>
</dbReference>
<evidence type="ECO:0000313" key="10">
    <source>
        <dbReference type="Proteomes" id="UP000494165"/>
    </source>
</evidence>
<dbReference type="PROSITE" id="PS50294">
    <property type="entry name" value="WD_REPEATS_REGION"/>
    <property type="match status" value="4"/>
</dbReference>
<keyword evidence="6" id="KW-0539">Nucleus</keyword>
<evidence type="ECO:0000256" key="5">
    <source>
        <dbReference type="ARBA" id="ARBA00022737"/>
    </source>
</evidence>
<feature type="repeat" description="WD" evidence="8">
    <location>
        <begin position="223"/>
        <end position="264"/>
    </location>
</feature>
<evidence type="ECO:0000256" key="8">
    <source>
        <dbReference type="PROSITE-ProRule" id="PRU00221"/>
    </source>
</evidence>
<proteinExistence type="predicted"/>
<dbReference type="SUPFAM" id="SSF50978">
    <property type="entry name" value="WD40 repeat-like"/>
    <property type="match status" value="1"/>
</dbReference>
<dbReference type="InterPro" id="IPR015943">
    <property type="entry name" value="WD40/YVTN_repeat-like_dom_sf"/>
</dbReference>
<reference evidence="9 10" key="1">
    <citation type="submission" date="2020-04" db="EMBL/GenBank/DDBJ databases">
        <authorList>
            <person name="Alioto T."/>
            <person name="Alioto T."/>
            <person name="Gomez Garrido J."/>
        </authorList>
    </citation>
    <scope>NUCLEOTIDE SEQUENCE [LARGE SCALE GENOMIC DNA]</scope>
</reference>
<dbReference type="PROSITE" id="PS50082">
    <property type="entry name" value="WD_REPEATS_2"/>
    <property type="match status" value="4"/>
</dbReference>
<dbReference type="PRINTS" id="PR00320">
    <property type="entry name" value="GPROTEINBRPT"/>
</dbReference>
<organism evidence="9 10">
    <name type="scientific">Cloeon dipterum</name>
    <dbReference type="NCBI Taxonomy" id="197152"/>
    <lineage>
        <taxon>Eukaryota</taxon>
        <taxon>Metazoa</taxon>
        <taxon>Ecdysozoa</taxon>
        <taxon>Arthropoda</taxon>
        <taxon>Hexapoda</taxon>
        <taxon>Insecta</taxon>
        <taxon>Pterygota</taxon>
        <taxon>Palaeoptera</taxon>
        <taxon>Ephemeroptera</taxon>
        <taxon>Pisciforma</taxon>
        <taxon>Baetidae</taxon>
        <taxon>Cloeon</taxon>
    </lineage>
</organism>
<comment type="subcellular location">
    <subcellularLocation>
        <location evidence="2">Cytoplasm</location>
    </subcellularLocation>
    <subcellularLocation>
        <location evidence="1">Nucleus</location>
    </subcellularLocation>
</comment>
<keyword evidence="10" id="KW-1185">Reference proteome</keyword>
<keyword evidence="5" id="KW-0677">Repeat</keyword>
<dbReference type="SMART" id="SM00320">
    <property type="entry name" value="WD40"/>
    <property type="match status" value="7"/>
</dbReference>
<feature type="repeat" description="WD" evidence="8">
    <location>
        <begin position="308"/>
        <end position="348"/>
    </location>
</feature>
<evidence type="ECO:0000256" key="4">
    <source>
        <dbReference type="ARBA" id="ARBA00022574"/>
    </source>
</evidence>